<dbReference type="RefSeq" id="WP_110998112.1">
    <property type="nucleotide sequence ID" value="NZ_QKTW01000010.1"/>
</dbReference>
<keyword evidence="3" id="KW-1185">Reference proteome</keyword>
<accession>A0A2W2AJH0</accession>
<evidence type="ECO:0000313" key="3">
    <source>
        <dbReference type="Proteomes" id="UP000248745"/>
    </source>
</evidence>
<protein>
    <submittedName>
        <fullName evidence="2">Uncharacterized protein</fullName>
    </submittedName>
</protein>
<proteinExistence type="predicted"/>
<name>A0A2W2AJH0_9BACT</name>
<comment type="caution">
    <text evidence="2">The sequence shown here is derived from an EMBL/GenBank/DDBJ whole genome shotgun (WGS) entry which is preliminary data.</text>
</comment>
<keyword evidence="1" id="KW-0472">Membrane</keyword>
<evidence type="ECO:0000256" key="1">
    <source>
        <dbReference type="SAM" id="Phobius"/>
    </source>
</evidence>
<keyword evidence="1" id="KW-1133">Transmembrane helix</keyword>
<reference evidence="2 3" key="1">
    <citation type="submission" date="2018-06" db="EMBL/GenBank/DDBJ databases">
        <title>Mucibacter soli gen. nov., sp. nov., a new member of the family Chitinophagaceae producing mucin.</title>
        <authorList>
            <person name="Kim M.-K."/>
            <person name="Park S."/>
            <person name="Kim T.-S."/>
            <person name="Joung Y."/>
            <person name="Han J.-H."/>
            <person name="Kim S.B."/>
        </authorList>
    </citation>
    <scope>NUCLEOTIDE SEQUENCE [LARGE SCALE GENOMIC DNA]</scope>
    <source>
        <strain evidence="2 3">R1-15</strain>
    </source>
</reference>
<evidence type="ECO:0000313" key="2">
    <source>
        <dbReference type="EMBL" id="PZF73662.1"/>
    </source>
</evidence>
<feature type="transmembrane region" description="Helical" evidence="1">
    <location>
        <begin position="12"/>
        <end position="30"/>
    </location>
</feature>
<dbReference type="Proteomes" id="UP000248745">
    <property type="component" value="Unassembled WGS sequence"/>
</dbReference>
<dbReference type="EMBL" id="QKTW01000010">
    <property type="protein sequence ID" value="PZF73662.1"/>
    <property type="molecule type" value="Genomic_DNA"/>
</dbReference>
<dbReference type="OrthoDB" id="9778341at2"/>
<gene>
    <name evidence="2" type="ORF">DN068_06600</name>
</gene>
<feature type="transmembrane region" description="Helical" evidence="1">
    <location>
        <begin position="87"/>
        <end position="106"/>
    </location>
</feature>
<dbReference type="AlphaFoldDB" id="A0A2W2AJH0"/>
<organism evidence="2 3">
    <name type="scientific">Taibaiella soli</name>
    <dbReference type="NCBI Taxonomy" id="1649169"/>
    <lineage>
        <taxon>Bacteria</taxon>
        <taxon>Pseudomonadati</taxon>
        <taxon>Bacteroidota</taxon>
        <taxon>Chitinophagia</taxon>
        <taxon>Chitinophagales</taxon>
        <taxon>Chitinophagaceae</taxon>
        <taxon>Taibaiella</taxon>
    </lineage>
</organism>
<feature type="transmembrane region" description="Helical" evidence="1">
    <location>
        <begin position="268"/>
        <end position="288"/>
    </location>
</feature>
<sequence length="310" mass="36606">MNPEFSFKLRRIFLPYAIFTVSAIALYSLLNLYDYDDEFPVFTDTTVDHYFPFLFTLILSPIFIFRRFKLLDLNPKNNPRLEPYAPIFLASVVTIGFSIVTAQNYLRDTYGKFVHLQHIDDIQNTQNRFYTVGNFYVKKSHPRTILRTYTTGKHSEHLNFDYYFLLPLYNTVTDTNQTCKAWLGWIYSEEQNNRGDAYQDSVEKDFVQRASVIYEKQTFRNFPYLIRIGNTDERVRFRDIIPFGLPKDKMPILVMADEPYKQKRNMDLLKFLGAFIITLALPFGIILCNDLKEDAMIDEDRYTSLFSSPE</sequence>
<keyword evidence="1" id="KW-0812">Transmembrane</keyword>
<feature type="transmembrane region" description="Helical" evidence="1">
    <location>
        <begin position="50"/>
        <end position="66"/>
    </location>
</feature>